<dbReference type="EMBL" id="BNJG01000002">
    <property type="protein sequence ID" value="GHO57465.1"/>
    <property type="molecule type" value="Genomic_DNA"/>
</dbReference>
<accession>A0ABQ3UXQ3</accession>
<dbReference type="RefSeq" id="WP_201373871.1">
    <property type="nucleotide sequence ID" value="NZ_BNJG01000002.1"/>
</dbReference>
<comment type="caution">
    <text evidence="2">The sequence shown here is derived from an EMBL/GenBank/DDBJ whole genome shotgun (WGS) entry which is preliminary data.</text>
</comment>
<dbReference type="Proteomes" id="UP000654345">
    <property type="component" value="Unassembled WGS sequence"/>
</dbReference>
<dbReference type="Pfam" id="PF01636">
    <property type="entry name" value="APH"/>
    <property type="match status" value="1"/>
</dbReference>
<evidence type="ECO:0000259" key="1">
    <source>
        <dbReference type="Pfam" id="PF01636"/>
    </source>
</evidence>
<organism evidence="2 3">
    <name type="scientific">Ktedonobacter robiniae</name>
    <dbReference type="NCBI Taxonomy" id="2778365"/>
    <lineage>
        <taxon>Bacteria</taxon>
        <taxon>Bacillati</taxon>
        <taxon>Chloroflexota</taxon>
        <taxon>Ktedonobacteria</taxon>
        <taxon>Ktedonobacterales</taxon>
        <taxon>Ktedonobacteraceae</taxon>
        <taxon>Ktedonobacter</taxon>
    </lineage>
</organism>
<dbReference type="SUPFAM" id="SSF56112">
    <property type="entry name" value="Protein kinase-like (PK-like)"/>
    <property type="match status" value="1"/>
</dbReference>
<reference evidence="2 3" key="1">
    <citation type="journal article" date="2021" name="Int. J. Syst. Evol. Microbiol.">
        <title>Reticulibacter mediterranei gen. nov., sp. nov., within the new family Reticulibacteraceae fam. nov., and Ktedonospora formicarum gen. nov., sp. nov., Ktedonobacter robiniae sp. nov., Dictyobacter formicarum sp. nov. and Dictyobacter arantiisoli sp. nov., belonging to the class Ktedonobacteria.</title>
        <authorList>
            <person name="Yabe S."/>
            <person name="Zheng Y."/>
            <person name="Wang C.M."/>
            <person name="Sakai Y."/>
            <person name="Abe K."/>
            <person name="Yokota A."/>
            <person name="Donadio S."/>
            <person name="Cavaletti L."/>
            <person name="Monciardini P."/>
        </authorList>
    </citation>
    <scope>NUCLEOTIDE SEQUENCE [LARGE SCALE GENOMIC DNA]</scope>
    <source>
        <strain evidence="2 3">SOSP1-30</strain>
    </source>
</reference>
<evidence type="ECO:0000313" key="2">
    <source>
        <dbReference type="EMBL" id="GHO57465.1"/>
    </source>
</evidence>
<dbReference type="Gene3D" id="3.90.1200.10">
    <property type="match status" value="1"/>
</dbReference>
<sequence>MPDLRPVVDREQVLTALSQYFSAPITGLMPVEGGQVMRTFAFRMGEQDYIVRFNHDNMLTSNLPKEVYIAHKLASSPVPMPPVLYTGRLDELHFVISPKVPGQMVESLTGQEVEQLMPEIMRILDAIHHVDVSETQGYGVFDYQGMSAVASWRGSLAIIAKEEDERDYFGKWYHLFRDTFLERDLFKEIYREMQDLLGFCPTERSLVHGNYSLRNILTDHGAITAVLDWVDAKYGDFVFDIAGLDFWYPWLRVRERFQLYYQDQQVVVPAYGQRMLCYQYYIFLSAIRFYAKAGDEQAYRWVKQRLQELQAFQF</sequence>
<evidence type="ECO:0000313" key="3">
    <source>
        <dbReference type="Proteomes" id="UP000654345"/>
    </source>
</evidence>
<dbReference type="Gene3D" id="3.30.200.150">
    <property type="match status" value="1"/>
</dbReference>
<dbReference type="InterPro" id="IPR002575">
    <property type="entry name" value="Aminoglycoside_PTrfase"/>
</dbReference>
<dbReference type="InterPro" id="IPR011009">
    <property type="entry name" value="Kinase-like_dom_sf"/>
</dbReference>
<protein>
    <recommendedName>
        <fullName evidence="1">Aminoglycoside phosphotransferase domain-containing protein</fullName>
    </recommendedName>
</protein>
<proteinExistence type="predicted"/>
<feature type="domain" description="Aminoglycoside phosphotransferase" evidence="1">
    <location>
        <begin position="29"/>
        <end position="261"/>
    </location>
</feature>
<name>A0ABQ3UXQ3_9CHLR</name>
<dbReference type="InterPro" id="IPR051678">
    <property type="entry name" value="AGP_Transferase"/>
</dbReference>
<keyword evidence="3" id="KW-1185">Reference proteome</keyword>
<dbReference type="PANTHER" id="PTHR21310">
    <property type="entry name" value="AMINOGLYCOSIDE PHOSPHOTRANSFERASE-RELATED-RELATED"/>
    <property type="match status" value="1"/>
</dbReference>
<gene>
    <name evidence="2" type="ORF">KSB_59400</name>
</gene>